<sequence>MDDGWMNEQKFYFFSMHHFILFFAFFKWKWMKIML</sequence>
<evidence type="ECO:0000313" key="2">
    <source>
        <dbReference type="EMBL" id="JAH74808.1"/>
    </source>
</evidence>
<evidence type="ECO:0000256" key="1">
    <source>
        <dbReference type="SAM" id="Phobius"/>
    </source>
</evidence>
<reference evidence="2" key="1">
    <citation type="submission" date="2014-11" db="EMBL/GenBank/DDBJ databases">
        <authorList>
            <person name="Amaro Gonzalez C."/>
        </authorList>
    </citation>
    <scope>NUCLEOTIDE SEQUENCE</scope>
</reference>
<keyword evidence="1" id="KW-0812">Transmembrane</keyword>
<reference evidence="2" key="2">
    <citation type="journal article" date="2015" name="Fish Shellfish Immunol.">
        <title>Early steps in the European eel (Anguilla anguilla)-Vibrio vulnificus interaction in the gills: Role of the RtxA13 toxin.</title>
        <authorList>
            <person name="Callol A."/>
            <person name="Pajuelo D."/>
            <person name="Ebbesson L."/>
            <person name="Teles M."/>
            <person name="MacKenzie S."/>
            <person name="Amaro C."/>
        </authorList>
    </citation>
    <scope>NUCLEOTIDE SEQUENCE</scope>
</reference>
<feature type="transmembrane region" description="Helical" evidence="1">
    <location>
        <begin position="12"/>
        <end position="30"/>
    </location>
</feature>
<accession>A0A0E9VC96</accession>
<organism evidence="2">
    <name type="scientific">Anguilla anguilla</name>
    <name type="common">European freshwater eel</name>
    <name type="synonym">Muraena anguilla</name>
    <dbReference type="NCBI Taxonomy" id="7936"/>
    <lineage>
        <taxon>Eukaryota</taxon>
        <taxon>Metazoa</taxon>
        <taxon>Chordata</taxon>
        <taxon>Craniata</taxon>
        <taxon>Vertebrata</taxon>
        <taxon>Euteleostomi</taxon>
        <taxon>Actinopterygii</taxon>
        <taxon>Neopterygii</taxon>
        <taxon>Teleostei</taxon>
        <taxon>Anguilliformes</taxon>
        <taxon>Anguillidae</taxon>
        <taxon>Anguilla</taxon>
    </lineage>
</organism>
<keyword evidence="1" id="KW-1133">Transmembrane helix</keyword>
<dbReference type="EMBL" id="GBXM01033769">
    <property type="protein sequence ID" value="JAH74808.1"/>
    <property type="molecule type" value="Transcribed_RNA"/>
</dbReference>
<protein>
    <submittedName>
        <fullName evidence="2">Uncharacterized protein</fullName>
    </submittedName>
</protein>
<name>A0A0E9VC96_ANGAN</name>
<proteinExistence type="predicted"/>
<dbReference type="AlphaFoldDB" id="A0A0E9VC96"/>
<keyword evidence="1" id="KW-0472">Membrane</keyword>